<evidence type="ECO:0000256" key="1">
    <source>
        <dbReference type="ARBA" id="ARBA00004459"/>
    </source>
</evidence>
<evidence type="ECO:0000256" key="3">
    <source>
        <dbReference type="ARBA" id="ARBA00015281"/>
    </source>
</evidence>
<evidence type="ECO:0000313" key="7">
    <source>
        <dbReference type="EMBL" id="RIA44025.1"/>
    </source>
</evidence>
<feature type="domain" description="Glycine zipper 2TM" evidence="6">
    <location>
        <begin position="69"/>
        <end position="108"/>
    </location>
</feature>
<evidence type="ECO:0000313" key="8">
    <source>
        <dbReference type="Proteomes" id="UP000266568"/>
    </source>
</evidence>
<dbReference type="EMBL" id="QXDC01000003">
    <property type="protein sequence ID" value="RIA44025.1"/>
    <property type="molecule type" value="Genomic_DNA"/>
</dbReference>
<dbReference type="InterPro" id="IPR008816">
    <property type="entry name" value="Gly_zipper_2TM_dom"/>
</dbReference>
<keyword evidence="8" id="KW-1185">Reference proteome</keyword>
<dbReference type="Proteomes" id="UP000266568">
    <property type="component" value="Unassembled WGS sequence"/>
</dbReference>
<feature type="chain" id="PRO_5017247049" description="17 kDa surface antigen" evidence="5">
    <location>
        <begin position="23"/>
        <end position="116"/>
    </location>
</feature>
<protein>
    <recommendedName>
        <fullName evidence="3">17 kDa surface antigen</fullName>
    </recommendedName>
</protein>
<sequence length="116" mass="11673">MRKSILATALLVATAAPLGACAGDNGGLFSSGDRVYNPDTVDRGARDGDRIYRDRDGRYYCKREDGTTGTLVGAGVGALLGNLIAPGGSKTIGTILGGAAGAVGGRAIDRSDLACK</sequence>
<keyword evidence="5" id="KW-0732">Signal</keyword>
<accession>A0A397PA15</accession>
<evidence type="ECO:0000256" key="4">
    <source>
        <dbReference type="ARBA" id="ARBA00023288"/>
    </source>
</evidence>
<evidence type="ECO:0000256" key="2">
    <source>
        <dbReference type="ARBA" id="ARBA00008681"/>
    </source>
</evidence>
<reference evidence="7 8" key="1">
    <citation type="submission" date="2018-08" db="EMBL/GenBank/DDBJ databases">
        <title>Genomic Encyclopedia of Type Strains, Phase IV (KMG-IV): sequencing the most valuable type-strain genomes for metagenomic binning, comparative biology and taxonomic classification.</title>
        <authorList>
            <person name="Goeker M."/>
        </authorList>
    </citation>
    <scope>NUCLEOTIDE SEQUENCE [LARGE SCALE GENOMIC DNA]</scope>
    <source>
        <strain evidence="7 8">DSM 25527</strain>
    </source>
</reference>
<gene>
    <name evidence="7" type="ORF">DFR49_2260</name>
</gene>
<dbReference type="GO" id="GO:0009279">
    <property type="term" value="C:cell outer membrane"/>
    <property type="evidence" value="ECO:0007669"/>
    <property type="project" value="UniProtKB-SubCell"/>
</dbReference>
<comment type="caution">
    <text evidence="7">The sequence shown here is derived from an EMBL/GenBank/DDBJ whole genome shotgun (WGS) entry which is preliminary data.</text>
</comment>
<comment type="similarity">
    <text evidence="2">Belongs to the rickettsiale 17 kDa surface antigen family.</text>
</comment>
<feature type="signal peptide" evidence="5">
    <location>
        <begin position="1"/>
        <end position="22"/>
    </location>
</feature>
<dbReference type="RefSeq" id="WP_119035791.1">
    <property type="nucleotide sequence ID" value="NZ_QXDC01000003.1"/>
</dbReference>
<keyword evidence="4" id="KW-0449">Lipoprotein</keyword>
<dbReference type="AlphaFoldDB" id="A0A397PA15"/>
<evidence type="ECO:0000259" key="6">
    <source>
        <dbReference type="Pfam" id="PF05433"/>
    </source>
</evidence>
<dbReference type="Pfam" id="PF05433">
    <property type="entry name" value="Rick_17kDa_Anti"/>
    <property type="match status" value="1"/>
</dbReference>
<proteinExistence type="inferred from homology"/>
<name>A0A397PA15_9SPHN</name>
<organism evidence="7 8">
    <name type="scientific">Hephaestia caeni</name>
    <dbReference type="NCBI Taxonomy" id="645617"/>
    <lineage>
        <taxon>Bacteria</taxon>
        <taxon>Pseudomonadati</taxon>
        <taxon>Pseudomonadota</taxon>
        <taxon>Alphaproteobacteria</taxon>
        <taxon>Sphingomonadales</taxon>
        <taxon>Sphingomonadaceae</taxon>
        <taxon>Hephaestia</taxon>
    </lineage>
</organism>
<evidence type="ECO:0000256" key="5">
    <source>
        <dbReference type="SAM" id="SignalP"/>
    </source>
</evidence>
<comment type="subcellular location">
    <subcellularLocation>
        <location evidence="1">Cell outer membrane</location>
        <topology evidence="1">Lipid-anchor</topology>
    </subcellularLocation>
</comment>